<keyword evidence="2" id="KW-1185">Reference proteome</keyword>
<evidence type="ECO:0008006" key="3">
    <source>
        <dbReference type="Google" id="ProtNLM"/>
    </source>
</evidence>
<dbReference type="OrthoDB" id="4154905at2"/>
<comment type="caution">
    <text evidence="1">The sequence shown here is derived from an EMBL/GenBank/DDBJ whole genome shotgun (WGS) entry which is preliminary data.</text>
</comment>
<evidence type="ECO:0000313" key="1">
    <source>
        <dbReference type="EMBL" id="OEJ22511.1"/>
    </source>
</evidence>
<evidence type="ECO:0000313" key="2">
    <source>
        <dbReference type="Proteomes" id="UP000095705"/>
    </source>
</evidence>
<dbReference type="InterPro" id="IPR025851">
    <property type="entry name" value="SUKH-4"/>
</dbReference>
<dbReference type="AlphaFoldDB" id="A0A1E5P0I9"/>
<dbReference type="Proteomes" id="UP000095705">
    <property type="component" value="Unassembled WGS sequence"/>
</dbReference>
<protein>
    <recommendedName>
        <fullName evidence="3">SUKH-4 immunity protein of toxin-antitoxin system</fullName>
    </recommendedName>
</protein>
<dbReference type="Pfam" id="PF14435">
    <property type="entry name" value="SUKH-4"/>
    <property type="match status" value="1"/>
</dbReference>
<reference evidence="1 2" key="1">
    <citation type="submission" date="2016-08" db="EMBL/GenBank/DDBJ databases">
        <title>The complete genome of Streptomyces subrutilus 10-1-1.</title>
        <authorList>
            <person name="Chen X."/>
        </authorList>
    </citation>
    <scope>NUCLEOTIDE SEQUENCE [LARGE SCALE GENOMIC DNA]</scope>
    <source>
        <strain evidence="1 2">10-1-1</strain>
    </source>
</reference>
<dbReference type="EMBL" id="MEHK01000002">
    <property type="protein sequence ID" value="OEJ22511.1"/>
    <property type="molecule type" value="Genomic_DNA"/>
</dbReference>
<gene>
    <name evidence="1" type="ORF">BGK67_33855</name>
</gene>
<sequence>MDGSSRGCRLPSALWLPYDASSLARLGVGGEAVSELAERGLPADCNRMFVRDSGRELDVRDLPSGRAAFLGAFEDGVNTYWLLIDSGEVWMVRGYEGDGHQQYGLVSSSVAGLQSVLEVWEAFAFSGKSDADDDYEDFVEEVLERARQSDPRMFEDDDAWWSRVFEEVELGVLVPEQV</sequence>
<accession>A0A1E5P0I9</accession>
<name>A0A1E5P0I9_9ACTN</name>
<organism evidence="1 2">
    <name type="scientific">Streptomyces subrutilus</name>
    <dbReference type="NCBI Taxonomy" id="36818"/>
    <lineage>
        <taxon>Bacteria</taxon>
        <taxon>Bacillati</taxon>
        <taxon>Actinomycetota</taxon>
        <taxon>Actinomycetes</taxon>
        <taxon>Kitasatosporales</taxon>
        <taxon>Streptomycetaceae</taxon>
        <taxon>Streptomyces</taxon>
    </lineage>
</organism>
<proteinExistence type="predicted"/>